<accession>A0ABR0RFA9</accession>
<dbReference type="PANTHER" id="PTHR42085:SF1">
    <property type="entry name" value="F-BOX DOMAIN-CONTAINING PROTEIN"/>
    <property type="match status" value="1"/>
</dbReference>
<dbReference type="EMBL" id="JAVHJV010000011">
    <property type="protein sequence ID" value="KAK5939299.1"/>
    <property type="molecule type" value="Genomic_DNA"/>
</dbReference>
<protein>
    <recommendedName>
        <fullName evidence="1">2EXR domain-containing protein</fullName>
    </recommendedName>
</protein>
<dbReference type="RefSeq" id="XP_064727389.1">
    <property type="nucleotide sequence ID" value="XM_064877002.1"/>
</dbReference>
<dbReference type="PANTHER" id="PTHR42085">
    <property type="entry name" value="F-BOX DOMAIN-CONTAINING PROTEIN"/>
    <property type="match status" value="1"/>
</dbReference>
<gene>
    <name evidence="2" type="ORF">PMZ80_008603</name>
</gene>
<evidence type="ECO:0000259" key="1">
    <source>
        <dbReference type="Pfam" id="PF20150"/>
    </source>
</evidence>
<comment type="caution">
    <text evidence="2">The sequence shown here is derived from an EMBL/GenBank/DDBJ whole genome shotgun (WGS) entry which is preliminary data.</text>
</comment>
<dbReference type="InterPro" id="IPR038883">
    <property type="entry name" value="AN11006-like"/>
</dbReference>
<evidence type="ECO:0000313" key="3">
    <source>
        <dbReference type="Proteomes" id="UP001334248"/>
    </source>
</evidence>
<organism evidence="2 3">
    <name type="scientific">Knufia obscura</name>
    <dbReference type="NCBI Taxonomy" id="1635080"/>
    <lineage>
        <taxon>Eukaryota</taxon>
        <taxon>Fungi</taxon>
        <taxon>Dikarya</taxon>
        <taxon>Ascomycota</taxon>
        <taxon>Pezizomycotina</taxon>
        <taxon>Eurotiomycetes</taxon>
        <taxon>Chaetothyriomycetidae</taxon>
        <taxon>Chaetothyriales</taxon>
        <taxon>Trichomeriaceae</taxon>
        <taxon>Knufia</taxon>
    </lineage>
</organism>
<dbReference type="GeneID" id="90002052"/>
<dbReference type="Proteomes" id="UP001334248">
    <property type="component" value="Unassembled WGS sequence"/>
</dbReference>
<sequence>MSLLQNISSTSYFELLSYARGPIIRVQQEEKQAALSSTAVWSKSRVRLRHGAMNAVQAATLGHQKTTQLADMADSMPLIKSHTKGLLDLPSEIRQQIYDHAIPVCRLAPFPYLDSEWSMKTSEHRGVPGLLFTCRKLYEEVAPVFYTRAILEVAPAQQGHMWFNVEHLSTKRVTPYSYTRVVSTFRIYRAEHLKLVRKAHIFSNQADVIDGSCYESLLEWLVECTGIEHIQLSSRPMTRIRGGAGFDLGEWRATFLDDRLNRKDIRTVRIWTQAKRTSWEHEKMMRLRCKATDGILSPMQIYFWSSTEGGGGSLQLDPRWLTRVNDEPEKIQTLEEAAPLIDRLLAGVLEGAQLQAYKDNARYFDGQCWVYQMILVAESA</sequence>
<proteinExistence type="predicted"/>
<reference evidence="2 3" key="1">
    <citation type="journal article" date="2023" name="Res Sq">
        <title>Genomic and morphological characterization of Knufia obscura isolated from the Mars 2020 spacecraft assembly facility.</title>
        <authorList>
            <person name="Chander A.M."/>
            <person name="Teixeira M.M."/>
            <person name="Singh N.K."/>
            <person name="Williams M.P."/>
            <person name="Parker C.W."/>
            <person name="Leo P."/>
            <person name="Stajich J.E."/>
            <person name="Torok T."/>
            <person name="Tighe S."/>
            <person name="Mason C.E."/>
            <person name="Venkateswaran K."/>
        </authorList>
    </citation>
    <scope>NUCLEOTIDE SEQUENCE [LARGE SCALE GENOMIC DNA]</scope>
    <source>
        <strain evidence="2 3">CCFEE 5817</strain>
    </source>
</reference>
<evidence type="ECO:0000313" key="2">
    <source>
        <dbReference type="EMBL" id="KAK5939299.1"/>
    </source>
</evidence>
<name>A0ABR0RFA9_9EURO</name>
<feature type="domain" description="2EXR" evidence="1">
    <location>
        <begin position="88"/>
        <end position="166"/>
    </location>
</feature>
<dbReference type="Pfam" id="PF20150">
    <property type="entry name" value="2EXR"/>
    <property type="match status" value="1"/>
</dbReference>
<dbReference type="InterPro" id="IPR045518">
    <property type="entry name" value="2EXR"/>
</dbReference>
<keyword evidence="3" id="KW-1185">Reference proteome</keyword>